<evidence type="ECO:0000313" key="10">
    <source>
        <dbReference type="Proteomes" id="UP001203297"/>
    </source>
</evidence>
<feature type="region of interest" description="Disordered" evidence="7">
    <location>
        <begin position="135"/>
        <end position="185"/>
    </location>
</feature>
<feature type="region of interest" description="Disordered" evidence="7">
    <location>
        <begin position="1"/>
        <end position="20"/>
    </location>
</feature>
<evidence type="ECO:0000256" key="3">
    <source>
        <dbReference type="ARBA" id="ARBA00023015"/>
    </source>
</evidence>
<dbReference type="InterPro" id="IPR050937">
    <property type="entry name" value="TEC1_TEAD_TF"/>
</dbReference>
<feature type="domain" description="TEA" evidence="8">
    <location>
        <begin position="27"/>
        <end position="107"/>
    </location>
</feature>
<keyword evidence="4" id="KW-0804">Transcription</keyword>
<gene>
    <name evidence="9" type="ORF">B0F90DRAFT_1711314</name>
</gene>
<dbReference type="Gene3D" id="6.10.20.40">
    <property type="entry name" value="TEA/ATTS domain"/>
    <property type="match status" value="1"/>
</dbReference>
<comment type="subcellular location">
    <subcellularLocation>
        <location evidence="1">Nucleus</location>
    </subcellularLocation>
</comment>
<feature type="region of interest" description="Disordered" evidence="7">
    <location>
        <begin position="206"/>
        <end position="227"/>
    </location>
</feature>
<dbReference type="EMBL" id="WTXG01000009">
    <property type="protein sequence ID" value="KAI0303472.1"/>
    <property type="molecule type" value="Genomic_DNA"/>
</dbReference>
<dbReference type="AlphaFoldDB" id="A0AAD4M7G3"/>
<feature type="compositionally biased region" description="Low complexity" evidence="7">
    <location>
        <begin position="172"/>
        <end position="181"/>
    </location>
</feature>
<dbReference type="GO" id="GO:0000981">
    <property type="term" value="F:DNA-binding transcription factor activity, RNA polymerase II-specific"/>
    <property type="evidence" value="ECO:0007669"/>
    <property type="project" value="TreeGrafter"/>
</dbReference>
<keyword evidence="10" id="KW-1185">Reference proteome</keyword>
<reference evidence="9" key="1">
    <citation type="journal article" date="2022" name="New Phytol.">
        <title>Evolutionary transition to the ectomycorrhizal habit in the genomes of a hyperdiverse lineage of mushroom-forming fungi.</title>
        <authorList>
            <person name="Looney B."/>
            <person name="Miyauchi S."/>
            <person name="Morin E."/>
            <person name="Drula E."/>
            <person name="Courty P.E."/>
            <person name="Kohler A."/>
            <person name="Kuo A."/>
            <person name="LaButti K."/>
            <person name="Pangilinan J."/>
            <person name="Lipzen A."/>
            <person name="Riley R."/>
            <person name="Andreopoulos W."/>
            <person name="He G."/>
            <person name="Johnson J."/>
            <person name="Nolan M."/>
            <person name="Tritt A."/>
            <person name="Barry K.W."/>
            <person name="Grigoriev I.V."/>
            <person name="Nagy L.G."/>
            <person name="Hibbett D."/>
            <person name="Henrissat B."/>
            <person name="Matheny P.B."/>
            <person name="Labbe J."/>
            <person name="Martin F.M."/>
        </authorList>
    </citation>
    <scope>NUCLEOTIDE SEQUENCE</scope>
    <source>
        <strain evidence="9">BPL690</strain>
    </source>
</reference>
<dbReference type="SMART" id="SM00426">
    <property type="entry name" value="TEA"/>
    <property type="match status" value="1"/>
</dbReference>
<evidence type="ECO:0000256" key="1">
    <source>
        <dbReference type="ARBA" id="ARBA00004123"/>
    </source>
</evidence>
<name>A0AAD4M7G3_9AGAM</name>
<accession>A0AAD4M7G3</accession>
<keyword evidence="3" id="KW-0805">Transcription regulation</keyword>
<evidence type="ECO:0000256" key="2">
    <source>
        <dbReference type="ARBA" id="ARBA00008421"/>
    </source>
</evidence>
<dbReference type="PROSITE" id="PS51088">
    <property type="entry name" value="TEA_2"/>
    <property type="match status" value="1"/>
</dbReference>
<dbReference type="PANTHER" id="PTHR11834:SF0">
    <property type="entry name" value="PROTEIN SCALLOPED"/>
    <property type="match status" value="1"/>
</dbReference>
<dbReference type="InterPro" id="IPR038096">
    <property type="entry name" value="TEA/ATTS_sf"/>
</dbReference>
<evidence type="ECO:0000256" key="7">
    <source>
        <dbReference type="SAM" id="MobiDB-lite"/>
    </source>
</evidence>
<evidence type="ECO:0000313" key="9">
    <source>
        <dbReference type="EMBL" id="KAI0303472.1"/>
    </source>
</evidence>
<evidence type="ECO:0000256" key="6">
    <source>
        <dbReference type="PROSITE-ProRule" id="PRU00505"/>
    </source>
</evidence>
<keyword evidence="5" id="KW-0539">Nucleus</keyword>
<protein>
    <submittedName>
        <fullName evidence="9">TEA/ATTS domain family-domain-containing protein</fullName>
    </submittedName>
</protein>
<feature type="compositionally biased region" description="Low complexity" evidence="7">
    <location>
        <begin position="155"/>
        <end position="165"/>
    </location>
</feature>
<dbReference type="GO" id="GO:0005667">
    <property type="term" value="C:transcription regulator complex"/>
    <property type="evidence" value="ECO:0007669"/>
    <property type="project" value="TreeGrafter"/>
</dbReference>
<comment type="caution">
    <text evidence="9">The sequence shown here is derived from an EMBL/GenBank/DDBJ whole genome shotgun (WGS) entry which is preliminary data.</text>
</comment>
<comment type="similarity">
    <text evidence="2">Belongs to the TEC1 family.</text>
</comment>
<evidence type="ECO:0000259" key="8">
    <source>
        <dbReference type="PROSITE" id="PS51088"/>
    </source>
</evidence>
<evidence type="ECO:0000256" key="5">
    <source>
        <dbReference type="ARBA" id="ARBA00023242"/>
    </source>
</evidence>
<dbReference type="Proteomes" id="UP001203297">
    <property type="component" value="Unassembled WGS sequence"/>
</dbReference>
<organism evidence="9 10">
    <name type="scientific">Multifurca ochricompacta</name>
    <dbReference type="NCBI Taxonomy" id="376703"/>
    <lineage>
        <taxon>Eukaryota</taxon>
        <taxon>Fungi</taxon>
        <taxon>Dikarya</taxon>
        <taxon>Basidiomycota</taxon>
        <taxon>Agaricomycotina</taxon>
        <taxon>Agaricomycetes</taxon>
        <taxon>Russulales</taxon>
        <taxon>Russulaceae</taxon>
        <taxon>Multifurca</taxon>
    </lineage>
</organism>
<feature type="DNA-binding region" description="TEA" evidence="6">
    <location>
        <begin position="27"/>
        <end position="107"/>
    </location>
</feature>
<evidence type="ECO:0000256" key="4">
    <source>
        <dbReference type="ARBA" id="ARBA00023163"/>
    </source>
</evidence>
<dbReference type="GO" id="GO:0000978">
    <property type="term" value="F:RNA polymerase II cis-regulatory region sequence-specific DNA binding"/>
    <property type="evidence" value="ECO:0007669"/>
    <property type="project" value="TreeGrafter"/>
</dbReference>
<proteinExistence type="inferred from homology"/>
<dbReference type="PANTHER" id="PTHR11834">
    <property type="entry name" value="TRANSCRIPTIONAL ENHANCER FACTOR TEF RELATED"/>
    <property type="match status" value="1"/>
</dbReference>
<dbReference type="InterPro" id="IPR000818">
    <property type="entry name" value="TEA/ATTS_dom"/>
</dbReference>
<dbReference type="GO" id="GO:0005634">
    <property type="term" value="C:nucleus"/>
    <property type="evidence" value="ECO:0007669"/>
    <property type="project" value="UniProtKB-SubCell"/>
</dbReference>
<dbReference type="Pfam" id="PF01285">
    <property type="entry name" value="TEA"/>
    <property type="match status" value="1"/>
</dbReference>
<sequence>MPRSLPTATPFKIRGKSKGNRSIRCIPGGNEAIWDEELHAALIEALNIYPPMGRQRIRPVHNGGEGHTSLGRCQLIQQYLMQKTGKNRTRKQISSRIQRLRRTHQDDPTMADALRVLPDVQQPITPEMLVNLNDSNESTTLSTPLIPATPPLLGSVESSARSSPSVNQPADSFHSGASSSSIQPNQSTLRLFESADLHLSESGFSAPEQENVWPGPGLHLPDRPASSLSRRRVSSNITGLRFQLDLPPVPSFSFANSGYGFEASTISAEAGHLPFAGNQFPYLSCHDQASEPITPVDQIIHTPEFPPQVLRYDKRPVYQSRYAEKDDAFFQPVTCVPSLSPYDPHNGSHLMAAAEYCSSKPSAFHTSRAQNYSFPSSPLASFHSNIEGTSPRLLSLGPEGCHGGILTQDVSHIVHLPRRLSYPCDSRLLDSALSLRMSPVVYSYVPEEGHSTNTLESLELASPAVIRPFFISDFACSAAGSSPHTPLAEMTTGSLHDGTVSQ</sequence>